<dbReference type="eggNOG" id="COG0239">
    <property type="taxonomic scope" value="Bacteria"/>
</dbReference>
<evidence type="ECO:0000256" key="3">
    <source>
        <dbReference type="ARBA" id="ARBA00022692"/>
    </source>
</evidence>
<dbReference type="GO" id="GO:0046872">
    <property type="term" value="F:metal ion binding"/>
    <property type="evidence" value="ECO:0007669"/>
    <property type="project" value="UniProtKB-KW"/>
</dbReference>
<keyword evidence="12" id="KW-1185">Reference proteome</keyword>
<evidence type="ECO:0000256" key="5">
    <source>
        <dbReference type="ARBA" id="ARBA00023136"/>
    </source>
</evidence>
<proteinExistence type="inferred from homology"/>
<dbReference type="Proteomes" id="UP000004959">
    <property type="component" value="Chromosome"/>
</dbReference>
<dbReference type="RefSeq" id="WP_007746739.1">
    <property type="nucleotide sequence ID" value="NZ_CM001398.1"/>
</dbReference>
<evidence type="ECO:0000256" key="7">
    <source>
        <dbReference type="ARBA" id="ARBA00035120"/>
    </source>
</evidence>
<evidence type="ECO:0000256" key="4">
    <source>
        <dbReference type="ARBA" id="ARBA00022989"/>
    </source>
</evidence>
<feature type="binding site" evidence="10">
    <location>
        <position position="75"/>
    </location>
    <ligand>
        <name>Na(+)</name>
        <dbReference type="ChEBI" id="CHEBI:29101"/>
        <note>structural</note>
    </ligand>
</feature>
<feature type="binding site" evidence="10">
    <location>
        <position position="72"/>
    </location>
    <ligand>
        <name>Na(+)</name>
        <dbReference type="ChEBI" id="CHEBI:29101"/>
        <note>structural</note>
    </ligand>
</feature>
<protein>
    <recommendedName>
        <fullName evidence="10">Fluoride-specific ion channel FluC</fullName>
    </recommendedName>
</protein>
<sequence length="120" mass="13025">MLIKLTLISALGTALGGEARYLISRYPRFDRLFGFSLATILINIIGSFLLAIVLNSPLALTWRTFFGSGIIGGLTTFSTFILETINLSSRQTGQKSLLYFAASLFLSLAAFALGVWLIGQ</sequence>
<dbReference type="HOGENOM" id="CLU_114342_3_0_9"/>
<feature type="transmembrane region" description="Helical" evidence="10">
    <location>
        <begin position="32"/>
        <end position="53"/>
    </location>
</feature>
<dbReference type="GO" id="GO:0005886">
    <property type="term" value="C:plasma membrane"/>
    <property type="evidence" value="ECO:0007669"/>
    <property type="project" value="UniProtKB-SubCell"/>
</dbReference>
<dbReference type="EMBL" id="AFVZ01000001">
    <property type="protein sequence ID" value="EHN59684.1"/>
    <property type="molecule type" value="Genomic_DNA"/>
</dbReference>
<evidence type="ECO:0000256" key="6">
    <source>
        <dbReference type="ARBA" id="ARBA00023303"/>
    </source>
</evidence>
<evidence type="ECO:0000313" key="11">
    <source>
        <dbReference type="EMBL" id="EHN59684.1"/>
    </source>
</evidence>
<keyword evidence="6 10" id="KW-0407">Ion channel</keyword>
<dbReference type="GO" id="GO:0062054">
    <property type="term" value="F:fluoride channel activity"/>
    <property type="evidence" value="ECO:0007669"/>
    <property type="project" value="UniProtKB-UniRule"/>
</dbReference>
<comment type="subcellular location">
    <subcellularLocation>
        <location evidence="1 10">Cell membrane</location>
        <topology evidence="1 10">Multi-pass membrane protein</topology>
    </subcellularLocation>
</comment>
<keyword evidence="4 10" id="KW-1133">Transmembrane helix</keyword>
<keyword evidence="3 10" id="KW-0812">Transmembrane</keyword>
<comment type="function">
    <text evidence="9 10">Fluoride-specific ion channel. Important for reducing fluoride concentration in the cell, thus reducing its toxicity.</text>
</comment>
<evidence type="ECO:0000256" key="9">
    <source>
        <dbReference type="ARBA" id="ARBA00049940"/>
    </source>
</evidence>
<dbReference type="HAMAP" id="MF_00454">
    <property type="entry name" value="FluC"/>
    <property type="match status" value="1"/>
</dbReference>
<comment type="caution">
    <text evidence="11">The sequence shown here is derived from an EMBL/GenBank/DDBJ whole genome shotgun (WGS) entry which is preliminary data.</text>
</comment>
<keyword evidence="10" id="KW-0406">Ion transport</keyword>
<dbReference type="PANTHER" id="PTHR28259">
    <property type="entry name" value="FLUORIDE EXPORT PROTEIN 1-RELATED"/>
    <property type="match status" value="1"/>
</dbReference>
<gene>
    <name evidence="10" type="primary">fluC</name>
    <name evidence="10" type="synonym">crcB</name>
    <name evidence="11" type="ORF">OKIT_1607</name>
</gene>
<name>G9WG76_9LACO</name>
<feature type="transmembrane region" description="Helical" evidence="10">
    <location>
        <begin position="65"/>
        <end position="85"/>
    </location>
</feature>
<comment type="catalytic activity">
    <reaction evidence="8">
        <text>fluoride(in) = fluoride(out)</text>
        <dbReference type="Rhea" id="RHEA:76159"/>
        <dbReference type="ChEBI" id="CHEBI:17051"/>
    </reaction>
    <physiologicalReaction direction="left-to-right" evidence="8">
        <dbReference type="Rhea" id="RHEA:76160"/>
    </physiologicalReaction>
</comment>
<evidence type="ECO:0000256" key="2">
    <source>
        <dbReference type="ARBA" id="ARBA00022475"/>
    </source>
</evidence>
<dbReference type="AlphaFoldDB" id="G9WG76"/>
<dbReference type="InterPro" id="IPR003691">
    <property type="entry name" value="FluC"/>
</dbReference>
<keyword evidence="2 10" id="KW-1003">Cell membrane</keyword>
<accession>G9WG76</accession>
<comment type="similarity">
    <text evidence="7 10">Belongs to the fluoride channel Fluc/FEX (TC 1.A.43) family.</text>
</comment>
<keyword evidence="10" id="KW-0813">Transport</keyword>
<keyword evidence="5 10" id="KW-0472">Membrane</keyword>
<evidence type="ECO:0000256" key="8">
    <source>
        <dbReference type="ARBA" id="ARBA00035585"/>
    </source>
</evidence>
<reference evidence="11 12" key="1">
    <citation type="journal article" date="2012" name="PLoS ONE">
        <title>Functional divergence in the genus oenococcus as predicted by genome sequencing of the newly-described species, Oenococcus kitaharae.</title>
        <authorList>
            <person name="Borneman A.R."/>
            <person name="McCarthy J.M."/>
            <person name="Chambers P.J."/>
            <person name="Bartowsky E.J."/>
        </authorList>
    </citation>
    <scope>NUCLEOTIDE SEQUENCE [LARGE SCALE GENOMIC DNA]</scope>
    <source>
        <strain evidence="12">DSM17330</strain>
    </source>
</reference>
<comment type="activity regulation">
    <text evidence="10">Na(+) is not transported, but it plays an essential structural role and its presence is essential for fluoride channel function.</text>
</comment>
<evidence type="ECO:0000313" key="12">
    <source>
        <dbReference type="Proteomes" id="UP000004959"/>
    </source>
</evidence>
<dbReference type="Pfam" id="PF02537">
    <property type="entry name" value="CRCB"/>
    <property type="match status" value="1"/>
</dbReference>
<evidence type="ECO:0000256" key="10">
    <source>
        <dbReference type="HAMAP-Rule" id="MF_00454"/>
    </source>
</evidence>
<keyword evidence="10" id="KW-0479">Metal-binding</keyword>
<feature type="transmembrane region" description="Helical" evidence="10">
    <location>
        <begin position="97"/>
        <end position="118"/>
    </location>
</feature>
<dbReference type="GO" id="GO:0140114">
    <property type="term" value="P:cellular detoxification of fluoride"/>
    <property type="evidence" value="ECO:0007669"/>
    <property type="project" value="UniProtKB-UniRule"/>
</dbReference>
<evidence type="ECO:0000256" key="1">
    <source>
        <dbReference type="ARBA" id="ARBA00004651"/>
    </source>
</evidence>
<organism evidence="11 12">
    <name type="scientific">Oenococcus kitaharae DSM 17330</name>
    <dbReference type="NCBI Taxonomy" id="1045004"/>
    <lineage>
        <taxon>Bacteria</taxon>
        <taxon>Bacillati</taxon>
        <taxon>Bacillota</taxon>
        <taxon>Bacilli</taxon>
        <taxon>Lactobacillales</taxon>
        <taxon>Lactobacillaceae</taxon>
        <taxon>Oenococcus</taxon>
    </lineage>
</organism>
<keyword evidence="10" id="KW-0915">Sodium</keyword>
<dbReference type="PANTHER" id="PTHR28259:SF1">
    <property type="entry name" value="FLUORIDE EXPORT PROTEIN 1-RELATED"/>
    <property type="match status" value="1"/>
</dbReference>
<dbReference type="PATRIC" id="fig|1045004.4.peg.1578"/>
<dbReference type="OrthoDB" id="9815830at2"/>